<dbReference type="AlphaFoldDB" id="A0A699WU24"/>
<reference evidence="1" key="1">
    <citation type="journal article" date="2019" name="Sci. Rep.">
        <title>Draft genome of Tanacetum cinerariifolium, the natural source of mosquito coil.</title>
        <authorList>
            <person name="Yamashiro T."/>
            <person name="Shiraishi A."/>
            <person name="Satake H."/>
            <person name="Nakayama K."/>
        </authorList>
    </citation>
    <scope>NUCLEOTIDE SEQUENCE</scope>
</reference>
<accession>A0A699WU24</accession>
<comment type="caution">
    <text evidence="1">The sequence shown here is derived from an EMBL/GenBank/DDBJ whole genome shotgun (WGS) entry which is preliminary data.</text>
</comment>
<organism evidence="1">
    <name type="scientific">Tanacetum cinerariifolium</name>
    <name type="common">Dalmatian daisy</name>
    <name type="synonym">Chrysanthemum cinerariifolium</name>
    <dbReference type="NCBI Taxonomy" id="118510"/>
    <lineage>
        <taxon>Eukaryota</taxon>
        <taxon>Viridiplantae</taxon>
        <taxon>Streptophyta</taxon>
        <taxon>Embryophyta</taxon>
        <taxon>Tracheophyta</taxon>
        <taxon>Spermatophyta</taxon>
        <taxon>Magnoliopsida</taxon>
        <taxon>eudicotyledons</taxon>
        <taxon>Gunneridae</taxon>
        <taxon>Pentapetalae</taxon>
        <taxon>asterids</taxon>
        <taxon>campanulids</taxon>
        <taxon>Asterales</taxon>
        <taxon>Asteraceae</taxon>
        <taxon>Asteroideae</taxon>
        <taxon>Anthemideae</taxon>
        <taxon>Anthemidinae</taxon>
        <taxon>Tanacetum</taxon>
    </lineage>
</organism>
<feature type="non-terminal residue" evidence="1">
    <location>
        <position position="130"/>
    </location>
</feature>
<proteinExistence type="predicted"/>
<gene>
    <name evidence="1" type="ORF">Tci_920250</name>
</gene>
<feature type="non-terminal residue" evidence="1">
    <location>
        <position position="1"/>
    </location>
</feature>
<sequence>GLHFAQHVAGIGFGDGGSGAQRYGGGAGAEDGAGQTEGGVDCGGSYGFGARAADEQRGISSGEQTLGACATGGYGAATGGESARACVVAVERQLATGHRERALLHEVAHLGRAAADGGVGGREAGRNGGI</sequence>
<protein>
    <submittedName>
        <fullName evidence="1">Uncharacterized protein</fullName>
    </submittedName>
</protein>
<name>A0A699WU24_TANCI</name>
<evidence type="ECO:0000313" key="1">
    <source>
        <dbReference type="EMBL" id="GFD48281.1"/>
    </source>
</evidence>
<dbReference type="EMBL" id="BKCJ011718925">
    <property type="protein sequence ID" value="GFD48281.1"/>
    <property type="molecule type" value="Genomic_DNA"/>
</dbReference>